<feature type="non-terminal residue" evidence="2">
    <location>
        <position position="1"/>
    </location>
</feature>
<evidence type="ECO:0000313" key="2">
    <source>
        <dbReference type="EMBL" id="TWW09446.1"/>
    </source>
</evidence>
<accession>A0A5C6M418</accession>
<feature type="region of interest" description="Disordered" evidence="1">
    <location>
        <begin position="1"/>
        <end position="26"/>
    </location>
</feature>
<gene>
    <name evidence="2" type="ORF">E3A20_14220</name>
</gene>
<dbReference type="Proteomes" id="UP000321083">
    <property type="component" value="Unassembled WGS sequence"/>
</dbReference>
<proteinExistence type="predicted"/>
<reference evidence="2 3" key="2">
    <citation type="submission" date="2019-08" db="EMBL/GenBank/DDBJ databases">
        <authorList>
            <person name="Henke P."/>
        </authorList>
    </citation>
    <scope>NUCLEOTIDE SEQUENCE [LARGE SCALE GENOMIC DNA]</scope>
    <source>
        <strain evidence="2">Phe10_nw2017</strain>
    </source>
</reference>
<reference evidence="2 3" key="1">
    <citation type="submission" date="2019-08" db="EMBL/GenBank/DDBJ databases">
        <title>100 year-old enigma solved: identification of Planctomyces bekefii, the type genus and species of the phylum Planctomycetes.</title>
        <authorList>
            <person name="Svetlana D.N."/>
            <person name="Overmann J."/>
        </authorList>
    </citation>
    <scope>NUCLEOTIDE SEQUENCE [LARGE SCALE GENOMIC DNA]</scope>
    <source>
        <strain evidence="2">Phe10_nw2017</strain>
    </source>
</reference>
<dbReference type="EMBL" id="SRHE01000273">
    <property type="protein sequence ID" value="TWW09446.1"/>
    <property type="molecule type" value="Genomic_DNA"/>
</dbReference>
<evidence type="ECO:0000256" key="1">
    <source>
        <dbReference type="SAM" id="MobiDB-lite"/>
    </source>
</evidence>
<organism evidence="2 3">
    <name type="scientific">Planctomyces bekefii</name>
    <dbReference type="NCBI Taxonomy" id="1653850"/>
    <lineage>
        <taxon>Bacteria</taxon>
        <taxon>Pseudomonadati</taxon>
        <taxon>Planctomycetota</taxon>
        <taxon>Planctomycetia</taxon>
        <taxon>Planctomycetales</taxon>
        <taxon>Planctomycetaceae</taxon>
        <taxon>Planctomyces</taxon>
    </lineage>
</organism>
<comment type="caution">
    <text evidence="2">The sequence shown here is derived from an EMBL/GenBank/DDBJ whole genome shotgun (WGS) entry which is preliminary data.</text>
</comment>
<keyword evidence="3" id="KW-1185">Reference proteome</keyword>
<protein>
    <submittedName>
        <fullName evidence="2">Uncharacterized protein</fullName>
    </submittedName>
</protein>
<name>A0A5C6M418_9PLAN</name>
<dbReference type="AlphaFoldDB" id="A0A5C6M418"/>
<evidence type="ECO:0000313" key="3">
    <source>
        <dbReference type="Proteomes" id="UP000321083"/>
    </source>
</evidence>
<sequence>DKDKDGVVTKSEHPRPEFFDRSDLNG</sequence>